<protein>
    <recommendedName>
        <fullName evidence="4">SAP domain-containing protein</fullName>
    </recommendedName>
</protein>
<keyword evidence="2" id="KW-1185">Reference proteome</keyword>
<dbReference type="OrthoDB" id="10667296at2759"/>
<dbReference type="InterPro" id="IPR036361">
    <property type="entry name" value="SAP_dom_sf"/>
</dbReference>
<dbReference type="Proteomes" id="UP000504636">
    <property type="component" value="Unplaced"/>
</dbReference>
<sequence length="224" mass="25304">MALLFPPWSRYSLAFLEVEPSTWSPEERNTYERLLACAPDDYLFPLREKGFQPTNDVNTFGGGETLAIQAQGPMQFDQSALNNRNPLANHPSIDRVFINPELSPEALDLQSIDWTTRPGVFFPGTDGMQSSGTQPYFNLPQLYRGVPPAPTTMHTEAQHTSTPNGPRASPVPYAYMRVPELRKELKKREIHCTTKMVKAHLIEQLVKADLMEEQAKEGAIAYRR</sequence>
<dbReference type="EMBL" id="MU003728">
    <property type="protein sequence ID" value="KAF2801646.1"/>
    <property type="molecule type" value="Genomic_DNA"/>
</dbReference>
<evidence type="ECO:0008006" key="4">
    <source>
        <dbReference type="Google" id="ProtNLM"/>
    </source>
</evidence>
<dbReference type="GeneID" id="54463466"/>
<gene>
    <name evidence="1 3" type="ORF">BDZ99DRAFT_483440</name>
</gene>
<evidence type="ECO:0000313" key="3">
    <source>
        <dbReference type="RefSeq" id="XP_033568610.1"/>
    </source>
</evidence>
<proteinExistence type="predicted"/>
<organism evidence="1">
    <name type="scientific">Mytilinidion resinicola</name>
    <dbReference type="NCBI Taxonomy" id="574789"/>
    <lineage>
        <taxon>Eukaryota</taxon>
        <taxon>Fungi</taxon>
        <taxon>Dikarya</taxon>
        <taxon>Ascomycota</taxon>
        <taxon>Pezizomycotina</taxon>
        <taxon>Dothideomycetes</taxon>
        <taxon>Pleosporomycetidae</taxon>
        <taxon>Mytilinidiales</taxon>
        <taxon>Mytilinidiaceae</taxon>
        <taxon>Mytilinidion</taxon>
    </lineage>
</organism>
<evidence type="ECO:0000313" key="2">
    <source>
        <dbReference type="Proteomes" id="UP000504636"/>
    </source>
</evidence>
<dbReference type="AlphaFoldDB" id="A0A6A6XYK7"/>
<name>A0A6A6XYK7_9PEZI</name>
<dbReference type="RefSeq" id="XP_033568610.1">
    <property type="nucleotide sequence ID" value="XM_033722573.1"/>
</dbReference>
<dbReference type="Gene3D" id="1.10.720.30">
    <property type="entry name" value="SAP domain"/>
    <property type="match status" value="1"/>
</dbReference>
<evidence type="ECO:0000313" key="1">
    <source>
        <dbReference type="EMBL" id="KAF2801646.1"/>
    </source>
</evidence>
<accession>A0A6A6XYK7</accession>
<reference evidence="3" key="2">
    <citation type="submission" date="2020-04" db="EMBL/GenBank/DDBJ databases">
        <authorList>
            <consortium name="NCBI Genome Project"/>
        </authorList>
    </citation>
    <scope>NUCLEOTIDE SEQUENCE</scope>
    <source>
        <strain evidence="3">CBS 304.34</strain>
    </source>
</reference>
<reference evidence="1 3" key="1">
    <citation type="journal article" date="2020" name="Stud. Mycol.">
        <title>101 Dothideomycetes genomes: a test case for predicting lifestyles and emergence of pathogens.</title>
        <authorList>
            <person name="Haridas S."/>
            <person name="Albert R."/>
            <person name="Binder M."/>
            <person name="Bloem J."/>
            <person name="Labutti K."/>
            <person name="Salamov A."/>
            <person name="Andreopoulos B."/>
            <person name="Baker S."/>
            <person name="Barry K."/>
            <person name="Bills G."/>
            <person name="Bluhm B."/>
            <person name="Cannon C."/>
            <person name="Castanera R."/>
            <person name="Culley D."/>
            <person name="Daum C."/>
            <person name="Ezra D."/>
            <person name="Gonzalez J."/>
            <person name="Henrissat B."/>
            <person name="Kuo A."/>
            <person name="Liang C."/>
            <person name="Lipzen A."/>
            <person name="Lutzoni F."/>
            <person name="Magnuson J."/>
            <person name="Mondo S."/>
            <person name="Nolan M."/>
            <person name="Ohm R."/>
            <person name="Pangilinan J."/>
            <person name="Park H.-J."/>
            <person name="Ramirez L."/>
            <person name="Alfaro M."/>
            <person name="Sun H."/>
            <person name="Tritt A."/>
            <person name="Yoshinaga Y."/>
            <person name="Zwiers L.-H."/>
            <person name="Turgeon B."/>
            <person name="Goodwin S."/>
            <person name="Spatafora J."/>
            <person name="Crous P."/>
            <person name="Grigoriev I."/>
        </authorList>
    </citation>
    <scope>NUCLEOTIDE SEQUENCE</scope>
    <source>
        <strain evidence="1 3">CBS 304.34</strain>
    </source>
</reference>
<reference evidence="3" key="3">
    <citation type="submission" date="2025-04" db="UniProtKB">
        <authorList>
            <consortium name="RefSeq"/>
        </authorList>
    </citation>
    <scope>IDENTIFICATION</scope>
    <source>
        <strain evidence="3">CBS 304.34</strain>
    </source>
</reference>